<evidence type="ECO:0000256" key="2">
    <source>
        <dbReference type="HAMAP-Rule" id="MF_00048"/>
    </source>
</evidence>
<organism evidence="3 4">
    <name type="scientific">Candidatus Nitrosacidococcus tergens</name>
    <dbReference type="NCBI Taxonomy" id="553981"/>
    <lineage>
        <taxon>Bacteria</taxon>
        <taxon>Pseudomonadati</taxon>
        <taxon>Pseudomonadota</taxon>
        <taxon>Gammaproteobacteria</taxon>
        <taxon>Chromatiales</taxon>
        <taxon>Chromatiaceae</taxon>
        <taxon>Candidatus Nitrosacidococcus</taxon>
    </lineage>
</organism>
<name>A0A7G1QBE5_9GAMM</name>
<dbReference type="Pfam" id="PF02021">
    <property type="entry name" value="UPF0102"/>
    <property type="match status" value="1"/>
</dbReference>
<dbReference type="SUPFAM" id="SSF52980">
    <property type="entry name" value="Restriction endonuclease-like"/>
    <property type="match status" value="1"/>
</dbReference>
<dbReference type="Proteomes" id="UP000516072">
    <property type="component" value="Chromosome"/>
</dbReference>
<dbReference type="PANTHER" id="PTHR34039">
    <property type="entry name" value="UPF0102 PROTEIN YRAN"/>
    <property type="match status" value="1"/>
</dbReference>
<dbReference type="KEGG" id="ntg:NSCAC_1430"/>
<evidence type="ECO:0000313" key="3">
    <source>
        <dbReference type="EMBL" id="CAB1276958.1"/>
    </source>
</evidence>
<dbReference type="InterPro" id="IPR011335">
    <property type="entry name" value="Restrct_endonuc-II-like"/>
</dbReference>
<accession>A0A7G1QBE5</accession>
<dbReference type="AlphaFoldDB" id="A0A7G1QBE5"/>
<reference evidence="3 4" key="1">
    <citation type="submission" date="2020-03" db="EMBL/GenBank/DDBJ databases">
        <authorList>
            <person name="Picone N."/>
        </authorList>
    </citation>
    <scope>NUCLEOTIDE SEQUENCE [LARGE SCALE GENOMIC DNA]</scope>
    <source>
        <strain evidence="3">NSCAC1</strain>
    </source>
</reference>
<protein>
    <recommendedName>
        <fullName evidence="2">UPF0102 protein NSCAC_1430</fullName>
    </recommendedName>
</protein>
<proteinExistence type="inferred from homology"/>
<keyword evidence="4" id="KW-1185">Reference proteome</keyword>
<dbReference type="Gene3D" id="3.40.1350.10">
    <property type="match status" value="1"/>
</dbReference>
<dbReference type="PANTHER" id="PTHR34039:SF1">
    <property type="entry name" value="UPF0102 PROTEIN YRAN"/>
    <property type="match status" value="1"/>
</dbReference>
<evidence type="ECO:0000256" key="1">
    <source>
        <dbReference type="ARBA" id="ARBA00006738"/>
    </source>
</evidence>
<gene>
    <name evidence="3" type="ORF">NSCAC_1430</name>
</gene>
<dbReference type="InterPro" id="IPR011856">
    <property type="entry name" value="tRNA_endonuc-like_dom_sf"/>
</dbReference>
<dbReference type="NCBIfam" id="TIGR00252">
    <property type="entry name" value="YraN family protein"/>
    <property type="match status" value="1"/>
</dbReference>
<dbReference type="GO" id="GO:0003676">
    <property type="term" value="F:nucleic acid binding"/>
    <property type="evidence" value="ECO:0007669"/>
    <property type="project" value="InterPro"/>
</dbReference>
<evidence type="ECO:0000313" key="4">
    <source>
        <dbReference type="Proteomes" id="UP000516072"/>
    </source>
</evidence>
<dbReference type="InterPro" id="IPR003509">
    <property type="entry name" value="UPF0102_YraN-like"/>
</dbReference>
<sequence>MNKNMNKGIQAEQLACDYLLAYGLSLIQRNYRCPYGEIDLIMEDRDSLIFIEVRYRTHNSFGSALESITTIKQHKIITTAQHYLHKMERIDKPCRFDAIGITPKQGGNSRIIWLVNAFQLN</sequence>
<comment type="similarity">
    <text evidence="1 2">Belongs to the UPF0102 family.</text>
</comment>
<dbReference type="EMBL" id="LR778175">
    <property type="protein sequence ID" value="CAB1276958.1"/>
    <property type="molecule type" value="Genomic_DNA"/>
</dbReference>
<dbReference type="HAMAP" id="MF_00048">
    <property type="entry name" value="UPF0102"/>
    <property type="match status" value="1"/>
</dbReference>
<dbReference type="NCBIfam" id="NF009150">
    <property type="entry name" value="PRK12497.1-3"/>
    <property type="match status" value="1"/>
</dbReference>